<reference evidence="2 3" key="1">
    <citation type="submission" date="2020-05" db="EMBL/GenBank/DDBJ databases">
        <title>MicrobeNet Type strains.</title>
        <authorList>
            <person name="Nicholson A.C."/>
        </authorList>
    </citation>
    <scope>NUCLEOTIDE SEQUENCE [LARGE SCALE GENOMIC DNA]</scope>
    <source>
        <strain evidence="2 3">JCM 3224</strain>
    </source>
</reference>
<protein>
    <submittedName>
        <fullName evidence="2">Uncharacterized protein</fullName>
    </submittedName>
</protein>
<evidence type="ECO:0000256" key="1">
    <source>
        <dbReference type="SAM" id="MobiDB-lite"/>
    </source>
</evidence>
<dbReference type="AlphaFoldDB" id="A0A849BZ16"/>
<sequence>MSDHRMPDQTVRQDLAHPRRPHRTGRASEVRFLNMLDRDEIADIEIHVIQDVIDIVENRLQQHEHCGWRLTVPRSHLYATVLYAVIAGARQQSFRATLDSADILDSILDGAEPCVSTDASHQPIDVAITRHAVHVN</sequence>
<evidence type="ECO:0000313" key="2">
    <source>
        <dbReference type="EMBL" id="NNH68907.1"/>
    </source>
</evidence>
<evidence type="ECO:0000313" key="3">
    <source>
        <dbReference type="Proteomes" id="UP000586827"/>
    </source>
</evidence>
<proteinExistence type="predicted"/>
<feature type="region of interest" description="Disordered" evidence="1">
    <location>
        <begin position="1"/>
        <end position="23"/>
    </location>
</feature>
<keyword evidence="3" id="KW-1185">Reference proteome</keyword>
<accession>A0A849BZ16</accession>
<gene>
    <name evidence="2" type="ORF">HLB23_03280</name>
</gene>
<comment type="caution">
    <text evidence="2">The sequence shown here is derived from an EMBL/GenBank/DDBJ whole genome shotgun (WGS) entry which is preliminary data.</text>
</comment>
<dbReference type="EMBL" id="JABELX010000001">
    <property type="protein sequence ID" value="NNH68907.1"/>
    <property type="molecule type" value="Genomic_DNA"/>
</dbReference>
<organism evidence="2 3">
    <name type="scientific">Nocardia uniformis</name>
    <dbReference type="NCBI Taxonomy" id="53432"/>
    <lineage>
        <taxon>Bacteria</taxon>
        <taxon>Bacillati</taxon>
        <taxon>Actinomycetota</taxon>
        <taxon>Actinomycetes</taxon>
        <taxon>Mycobacteriales</taxon>
        <taxon>Nocardiaceae</taxon>
        <taxon>Nocardia</taxon>
    </lineage>
</organism>
<name>A0A849BZ16_9NOCA</name>
<dbReference type="Proteomes" id="UP000586827">
    <property type="component" value="Unassembled WGS sequence"/>
</dbReference>